<protein>
    <submittedName>
        <fullName evidence="2">Uncharacterized protein</fullName>
    </submittedName>
</protein>
<keyword evidence="3" id="KW-1185">Reference proteome</keyword>
<evidence type="ECO:0000313" key="2">
    <source>
        <dbReference type="EMBL" id="KAG2641430.1"/>
    </source>
</evidence>
<accession>A0A8T0W1Z7</accession>
<reference evidence="2" key="1">
    <citation type="submission" date="2020-05" db="EMBL/GenBank/DDBJ databases">
        <title>WGS assembly of Panicum virgatum.</title>
        <authorList>
            <person name="Lovell J.T."/>
            <person name="Jenkins J."/>
            <person name="Shu S."/>
            <person name="Juenger T.E."/>
            <person name="Schmutz J."/>
        </authorList>
    </citation>
    <scope>NUCLEOTIDE SEQUENCE</scope>
    <source>
        <strain evidence="2">AP13</strain>
    </source>
</reference>
<dbReference type="EMBL" id="CM029039">
    <property type="protein sequence ID" value="KAG2641430.1"/>
    <property type="molecule type" value="Genomic_DNA"/>
</dbReference>
<proteinExistence type="predicted"/>
<dbReference type="AlphaFoldDB" id="A0A8T0W1Z7"/>
<dbReference type="Proteomes" id="UP000823388">
    <property type="component" value="Chromosome 2K"/>
</dbReference>
<gene>
    <name evidence="2" type="ORF">PVAP13_2KG251158</name>
</gene>
<name>A0A8T0W1Z7_PANVG</name>
<evidence type="ECO:0000313" key="3">
    <source>
        <dbReference type="Proteomes" id="UP000823388"/>
    </source>
</evidence>
<comment type="caution">
    <text evidence="2">The sequence shown here is derived from an EMBL/GenBank/DDBJ whole genome shotgun (WGS) entry which is preliminary data.</text>
</comment>
<evidence type="ECO:0000256" key="1">
    <source>
        <dbReference type="SAM" id="MobiDB-lite"/>
    </source>
</evidence>
<sequence>MRKMVFASDESTWHVDTSILLMICCLDLDICRFCDPLTCVLLHLMSLCLRMPSTGASRTMGMGASEHELGRARQSATQGPIA</sequence>
<feature type="region of interest" description="Disordered" evidence="1">
    <location>
        <begin position="59"/>
        <end position="82"/>
    </location>
</feature>
<organism evidence="2 3">
    <name type="scientific">Panicum virgatum</name>
    <name type="common">Blackwell switchgrass</name>
    <dbReference type="NCBI Taxonomy" id="38727"/>
    <lineage>
        <taxon>Eukaryota</taxon>
        <taxon>Viridiplantae</taxon>
        <taxon>Streptophyta</taxon>
        <taxon>Embryophyta</taxon>
        <taxon>Tracheophyta</taxon>
        <taxon>Spermatophyta</taxon>
        <taxon>Magnoliopsida</taxon>
        <taxon>Liliopsida</taxon>
        <taxon>Poales</taxon>
        <taxon>Poaceae</taxon>
        <taxon>PACMAD clade</taxon>
        <taxon>Panicoideae</taxon>
        <taxon>Panicodae</taxon>
        <taxon>Paniceae</taxon>
        <taxon>Panicinae</taxon>
        <taxon>Panicum</taxon>
        <taxon>Panicum sect. Hiantes</taxon>
    </lineage>
</organism>